<accession>A0A2G6MU01</accession>
<dbReference type="GO" id="GO:0005506">
    <property type="term" value="F:iron ion binding"/>
    <property type="evidence" value="ECO:0007669"/>
    <property type="project" value="InterPro"/>
</dbReference>
<dbReference type="CDD" id="cd00729">
    <property type="entry name" value="rubredoxin_SM"/>
    <property type="match status" value="1"/>
</dbReference>
<dbReference type="Gene3D" id="2.20.28.10">
    <property type="match status" value="1"/>
</dbReference>
<dbReference type="InterPro" id="IPR024934">
    <property type="entry name" value="Rubredoxin-like_dom"/>
</dbReference>
<reference evidence="4 5" key="1">
    <citation type="submission" date="2017-10" db="EMBL/GenBank/DDBJ databases">
        <title>Novel microbial diversity and functional potential in the marine mammal oral microbiome.</title>
        <authorList>
            <person name="Dudek N.K."/>
            <person name="Sun C.L."/>
            <person name="Burstein D."/>
            <person name="Kantor R.S."/>
            <person name="Aliaga Goltsman D.S."/>
            <person name="Bik E.M."/>
            <person name="Thomas B.C."/>
            <person name="Banfield J.F."/>
            <person name="Relman D.A."/>
        </authorList>
    </citation>
    <scope>NUCLEOTIDE SEQUENCE [LARGE SCALE GENOMIC DNA]</scope>
    <source>
        <strain evidence="4">DOLJORAL78_47_202</strain>
    </source>
</reference>
<sequence length="218" mass="23448">MKKWQCSVCKYIHTGDEPPEKCPVCGVDASKFVLLEDPAPDTPEAEPAADENTPDVPSNTANQDAAALEEDRVAVYLKKASDLMLKYHAHPMAVHLPNGVIPVAVLLFILAFFSGSDLLVKAGFINLIFVLISLPLVGLTGFLEWKNKYNQARTTIFKIKIAASTVCATCCVTSIIWYLVDPEVLGSSGAWLFVGVNLLMVGAAGVAGHMGGKLVFKN</sequence>
<comment type="caution">
    <text evidence="4">The sequence shown here is derived from an EMBL/GenBank/DDBJ whole genome shotgun (WGS) entry which is preliminary data.</text>
</comment>
<evidence type="ECO:0000256" key="1">
    <source>
        <dbReference type="SAM" id="MobiDB-lite"/>
    </source>
</evidence>
<feature type="compositionally biased region" description="Acidic residues" evidence="1">
    <location>
        <begin position="43"/>
        <end position="53"/>
    </location>
</feature>
<feature type="region of interest" description="Disordered" evidence="1">
    <location>
        <begin position="40"/>
        <end position="61"/>
    </location>
</feature>
<feature type="transmembrane region" description="Helical" evidence="2">
    <location>
        <begin position="93"/>
        <end position="113"/>
    </location>
</feature>
<dbReference type="EMBL" id="PDTI01000016">
    <property type="protein sequence ID" value="PIE63099.1"/>
    <property type="molecule type" value="Genomic_DNA"/>
</dbReference>
<evidence type="ECO:0000313" key="5">
    <source>
        <dbReference type="Proteomes" id="UP000231203"/>
    </source>
</evidence>
<dbReference type="InterPro" id="IPR048574">
    <property type="entry name" value="RUBY_RBDX"/>
</dbReference>
<dbReference type="Proteomes" id="UP000231203">
    <property type="component" value="Unassembled WGS sequence"/>
</dbReference>
<evidence type="ECO:0000256" key="2">
    <source>
        <dbReference type="SAM" id="Phobius"/>
    </source>
</evidence>
<dbReference type="PROSITE" id="PS50903">
    <property type="entry name" value="RUBREDOXIN_LIKE"/>
    <property type="match status" value="1"/>
</dbReference>
<keyword evidence="2" id="KW-0812">Transmembrane</keyword>
<dbReference type="Pfam" id="PF09990">
    <property type="entry name" value="DUF2231"/>
    <property type="match status" value="1"/>
</dbReference>
<dbReference type="AlphaFoldDB" id="A0A2G6MU01"/>
<feature type="transmembrane region" description="Helical" evidence="2">
    <location>
        <begin position="125"/>
        <end position="145"/>
    </location>
</feature>
<evidence type="ECO:0000313" key="4">
    <source>
        <dbReference type="EMBL" id="PIE63099.1"/>
    </source>
</evidence>
<keyword evidence="2" id="KW-1133">Transmembrane helix</keyword>
<protein>
    <submittedName>
        <fullName evidence="4">Rubredoxin</fullName>
    </submittedName>
</protein>
<dbReference type="InterPro" id="IPR019251">
    <property type="entry name" value="DUF2231_TM"/>
</dbReference>
<feature type="transmembrane region" description="Helical" evidence="2">
    <location>
        <begin position="157"/>
        <end position="179"/>
    </location>
</feature>
<proteinExistence type="predicted"/>
<dbReference type="SUPFAM" id="SSF57802">
    <property type="entry name" value="Rubredoxin-like"/>
    <property type="match status" value="1"/>
</dbReference>
<organism evidence="4 5">
    <name type="scientific">Desulfobacter postgatei</name>
    <dbReference type="NCBI Taxonomy" id="2293"/>
    <lineage>
        <taxon>Bacteria</taxon>
        <taxon>Pseudomonadati</taxon>
        <taxon>Thermodesulfobacteriota</taxon>
        <taxon>Desulfobacteria</taxon>
        <taxon>Desulfobacterales</taxon>
        <taxon>Desulfobacteraceae</taxon>
        <taxon>Desulfobacter</taxon>
    </lineage>
</organism>
<evidence type="ECO:0000259" key="3">
    <source>
        <dbReference type="PROSITE" id="PS50903"/>
    </source>
</evidence>
<keyword evidence="2" id="KW-0472">Membrane</keyword>
<gene>
    <name evidence="4" type="ORF">CSA25_01895</name>
</gene>
<dbReference type="Pfam" id="PF21349">
    <property type="entry name" value="RUBY_RBDX"/>
    <property type="match status" value="1"/>
</dbReference>
<name>A0A2G6MU01_9BACT</name>
<feature type="transmembrane region" description="Helical" evidence="2">
    <location>
        <begin position="191"/>
        <end position="216"/>
    </location>
</feature>
<feature type="domain" description="Rubredoxin-like" evidence="3">
    <location>
        <begin position="1"/>
        <end position="35"/>
    </location>
</feature>